<organism evidence="1">
    <name type="scientific">uncultured Caudovirales phage</name>
    <dbReference type="NCBI Taxonomy" id="2100421"/>
    <lineage>
        <taxon>Viruses</taxon>
        <taxon>Duplodnaviria</taxon>
        <taxon>Heunggongvirae</taxon>
        <taxon>Uroviricota</taxon>
        <taxon>Caudoviricetes</taxon>
        <taxon>Peduoviridae</taxon>
        <taxon>Maltschvirus</taxon>
        <taxon>Maltschvirus maltsch</taxon>
    </lineage>
</organism>
<proteinExistence type="predicted"/>
<protein>
    <submittedName>
        <fullName evidence="1">Uncharacterized protein</fullName>
    </submittedName>
</protein>
<evidence type="ECO:0000313" key="1">
    <source>
        <dbReference type="EMBL" id="CAB4154841.1"/>
    </source>
</evidence>
<dbReference type="EMBL" id="LR796622">
    <property type="protein sequence ID" value="CAB4154841.1"/>
    <property type="molecule type" value="Genomic_DNA"/>
</dbReference>
<sequence>MIRIIYNPTNGQIESVMTGYYGPMSKPYIEVSNEFNMNNYKVNLQTLKLEEIA</sequence>
<accession>A0A6J5NBK1</accession>
<reference evidence="1" key="1">
    <citation type="submission" date="2020-04" db="EMBL/GenBank/DDBJ databases">
        <authorList>
            <person name="Chiriac C."/>
            <person name="Salcher M."/>
            <person name="Ghai R."/>
            <person name="Kavagutti S V."/>
        </authorList>
    </citation>
    <scope>NUCLEOTIDE SEQUENCE</scope>
</reference>
<name>A0A6J5NBK1_9CAUD</name>
<gene>
    <name evidence="1" type="ORF">UFOVP645_34</name>
</gene>